<dbReference type="PROSITE" id="PS51257">
    <property type="entry name" value="PROKAR_LIPOPROTEIN"/>
    <property type="match status" value="1"/>
</dbReference>
<dbReference type="GO" id="GO:0044718">
    <property type="term" value="P:siderophore transmembrane transport"/>
    <property type="evidence" value="ECO:0007669"/>
    <property type="project" value="TreeGrafter"/>
</dbReference>
<keyword evidence="8 11" id="KW-0472">Membrane</keyword>
<feature type="signal peptide" evidence="13">
    <location>
        <begin position="1"/>
        <end position="19"/>
    </location>
</feature>
<keyword evidence="6 13" id="KW-0732">Signal</keyword>
<accession>A0A4Y9SXS5</accession>
<dbReference type="InterPro" id="IPR037066">
    <property type="entry name" value="Plug_dom_sf"/>
</dbReference>
<dbReference type="SUPFAM" id="SSF56935">
    <property type="entry name" value="Porins"/>
    <property type="match status" value="1"/>
</dbReference>
<evidence type="ECO:0000256" key="10">
    <source>
        <dbReference type="ARBA" id="ARBA00023237"/>
    </source>
</evidence>
<comment type="subcellular location">
    <subcellularLocation>
        <location evidence="1 11">Cell outer membrane</location>
        <topology evidence="1 11">Multi-pass membrane protein</topology>
    </subcellularLocation>
</comment>
<keyword evidence="10 11" id="KW-0998">Cell outer membrane</keyword>
<evidence type="ECO:0000256" key="7">
    <source>
        <dbReference type="ARBA" id="ARBA00023077"/>
    </source>
</evidence>
<evidence type="ECO:0000256" key="13">
    <source>
        <dbReference type="SAM" id="SignalP"/>
    </source>
</evidence>
<evidence type="ECO:0000259" key="15">
    <source>
        <dbReference type="Pfam" id="PF07715"/>
    </source>
</evidence>
<sequence>MMRLSAGSAMLLLAGCACAQDMQQVTISATKTEERERATTTAIVIGRDDLARQGDGTLADVLKRQPGITIDGAPGRPATVRMRGLGNGYASILLNGQPAPSGFSLESISPDLIERIEIMRAASAEFSSQAIAGTINVVLRKGPSGKQGELKAGVGFTHGRAAPTIAGQRSGRQGALSYTIGVTVKRSDVDIPADTIEEGTGPALVRQRLGNERFVDDMFELAPRLSWQPPGGDSWTSQSYLRLRRMDNRGRDNETLLVGSPSEFPNSQSHYVANPRYLYSDVSWTRRLDDGRVTAKLSGYSNTRDASFVFDGADAANVPSGRHLVASGPQESDISFSGSYRRSINGAHALAAGWEAGRKRRGEYRREQQFDASNALTLATDEHYSALVQRTALFVQDEWDITPRWSLYLGVRREDLHTLGEGNAHVPVDLRSGVWSPVAQTLFKAGDAEPGQPRDQFRLALGRTYKPPQIVQLMPRRYTVDNNNNPTNPDQQGNPNLRPELAWSVDAAWERYFGKDGMISISTYAKRIRDVTLDHVDDSTGVWMATPKNSGNATVHGIELEARFGWRALAARANVARNWSHVDSVPGPDNRLDAQPALTATLGLDYQPGASRLAAGGSFSYRSGGAVRESETRSGFTSAKRELDLYAAWQLSPGSKLRLAAINLLHQDYLVQALYADATRSLLRTNSLRSFATWRAAWEHSW</sequence>
<dbReference type="InterPro" id="IPR000531">
    <property type="entry name" value="Beta-barrel_TonB"/>
</dbReference>
<evidence type="ECO:0000256" key="8">
    <source>
        <dbReference type="ARBA" id="ARBA00023136"/>
    </source>
</evidence>
<comment type="caution">
    <text evidence="16">The sequence shown here is derived from an EMBL/GenBank/DDBJ whole genome shotgun (WGS) entry which is preliminary data.</text>
</comment>
<protein>
    <submittedName>
        <fullName evidence="16">TonB-dependent receptor</fullName>
    </submittedName>
</protein>
<dbReference type="PROSITE" id="PS52016">
    <property type="entry name" value="TONB_DEPENDENT_REC_3"/>
    <property type="match status" value="1"/>
</dbReference>
<feature type="domain" description="TonB-dependent receptor plug" evidence="15">
    <location>
        <begin position="38"/>
        <end position="134"/>
    </location>
</feature>
<dbReference type="Proteomes" id="UP000297258">
    <property type="component" value="Unassembled WGS sequence"/>
</dbReference>
<dbReference type="EMBL" id="SPUM01000123">
    <property type="protein sequence ID" value="TFW29536.1"/>
    <property type="molecule type" value="Genomic_DNA"/>
</dbReference>
<evidence type="ECO:0000256" key="11">
    <source>
        <dbReference type="PROSITE-ProRule" id="PRU01360"/>
    </source>
</evidence>
<dbReference type="RefSeq" id="WP_135191124.1">
    <property type="nucleotide sequence ID" value="NZ_SPUM01000123.1"/>
</dbReference>
<evidence type="ECO:0000256" key="5">
    <source>
        <dbReference type="ARBA" id="ARBA00022692"/>
    </source>
</evidence>
<dbReference type="InterPro" id="IPR012910">
    <property type="entry name" value="Plug_dom"/>
</dbReference>
<dbReference type="PANTHER" id="PTHR30069">
    <property type="entry name" value="TONB-DEPENDENT OUTER MEMBRANE RECEPTOR"/>
    <property type="match status" value="1"/>
</dbReference>
<evidence type="ECO:0000256" key="6">
    <source>
        <dbReference type="ARBA" id="ARBA00022729"/>
    </source>
</evidence>
<evidence type="ECO:0000256" key="3">
    <source>
        <dbReference type="ARBA" id="ARBA00022448"/>
    </source>
</evidence>
<dbReference type="Gene3D" id="2.170.130.10">
    <property type="entry name" value="TonB-dependent receptor, plug domain"/>
    <property type="match status" value="1"/>
</dbReference>
<dbReference type="GO" id="GO:0009279">
    <property type="term" value="C:cell outer membrane"/>
    <property type="evidence" value="ECO:0007669"/>
    <property type="project" value="UniProtKB-SubCell"/>
</dbReference>
<gene>
    <name evidence="16" type="ORF">E4O92_18490</name>
</gene>
<dbReference type="InterPro" id="IPR039426">
    <property type="entry name" value="TonB-dep_rcpt-like"/>
</dbReference>
<comment type="similarity">
    <text evidence="2 11 12">Belongs to the TonB-dependent receptor family.</text>
</comment>
<evidence type="ECO:0000256" key="1">
    <source>
        <dbReference type="ARBA" id="ARBA00004571"/>
    </source>
</evidence>
<dbReference type="OrthoDB" id="8671598at2"/>
<evidence type="ECO:0000256" key="12">
    <source>
        <dbReference type="RuleBase" id="RU003357"/>
    </source>
</evidence>
<evidence type="ECO:0000313" key="17">
    <source>
        <dbReference type="Proteomes" id="UP000297258"/>
    </source>
</evidence>
<evidence type="ECO:0000256" key="2">
    <source>
        <dbReference type="ARBA" id="ARBA00009810"/>
    </source>
</evidence>
<dbReference type="GO" id="GO:0015344">
    <property type="term" value="F:siderophore uptake transmembrane transporter activity"/>
    <property type="evidence" value="ECO:0007669"/>
    <property type="project" value="TreeGrafter"/>
</dbReference>
<dbReference type="PANTHER" id="PTHR30069:SF29">
    <property type="entry name" value="HEMOGLOBIN AND HEMOGLOBIN-HAPTOGLOBIN-BINDING PROTEIN 1-RELATED"/>
    <property type="match status" value="1"/>
</dbReference>
<keyword evidence="5 11" id="KW-0812">Transmembrane</keyword>
<keyword evidence="7 12" id="KW-0798">TonB box</keyword>
<evidence type="ECO:0000256" key="4">
    <source>
        <dbReference type="ARBA" id="ARBA00022452"/>
    </source>
</evidence>
<feature type="domain" description="TonB-dependent receptor-like beta-barrel" evidence="14">
    <location>
        <begin position="244"/>
        <end position="664"/>
    </location>
</feature>
<dbReference type="InterPro" id="IPR036942">
    <property type="entry name" value="Beta-barrel_TonB_sf"/>
</dbReference>
<keyword evidence="3 11" id="KW-0813">Transport</keyword>
<evidence type="ECO:0000313" key="16">
    <source>
        <dbReference type="EMBL" id="TFW29536.1"/>
    </source>
</evidence>
<proteinExistence type="inferred from homology"/>
<dbReference type="Pfam" id="PF00593">
    <property type="entry name" value="TonB_dep_Rec_b-barrel"/>
    <property type="match status" value="1"/>
</dbReference>
<name>A0A4Y9SXS5_9BURK</name>
<dbReference type="CDD" id="cd01347">
    <property type="entry name" value="ligand_gated_channel"/>
    <property type="match status" value="1"/>
</dbReference>
<evidence type="ECO:0000259" key="14">
    <source>
        <dbReference type="Pfam" id="PF00593"/>
    </source>
</evidence>
<feature type="chain" id="PRO_5021196536" evidence="13">
    <location>
        <begin position="20"/>
        <end position="702"/>
    </location>
</feature>
<keyword evidence="17" id="KW-1185">Reference proteome</keyword>
<dbReference type="Pfam" id="PF07715">
    <property type="entry name" value="Plug"/>
    <property type="match status" value="1"/>
</dbReference>
<reference evidence="16 17" key="1">
    <citation type="submission" date="2019-03" db="EMBL/GenBank/DDBJ databases">
        <title>Draft genome of Massilia hortus sp. nov., a novel bacterial species of the Oxalobacteraceae family.</title>
        <authorList>
            <person name="Peta V."/>
            <person name="Raths R."/>
            <person name="Bucking H."/>
        </authorList>
    </citation>
    <scope>NUCLEOTIDE SEQUENCE [LARGE SCALE GENOMIC DNA]</scope>
    <source>
        <strain evidence="16 17">ONC3</strain>
    </source>
</reference>
<keyword evidence="9 16" id="KW-0675">Receptor</keyword>
<evidence type="ECO:0000256" key="9">
    <source>
        <dbReference type="ARBA" id="ARBA00023170"/>
    </source>
</evidence>
<dbReference type="AlphaFoldDB" id="A0A4Y9SXS5"/>
<dbReference type="Gene3D" id="2.40.170.20">
    <property type="entry name" value="TonB-dependent receptor, beta-barrel domain"/>
    <property type="match status" value="1"/>
</dbReference>
<organism evidence="16 17">
    <name type="scientific">Massilia horti</name>
    <dbReference type="NCBI Taxonomy" id="2562153"/>
    <lineage>
        <taxon>Bacteria</taxon>
        <taxon>Pseudomonadati</taxon>
        <taxon>Pseudomonadota</taxon>
        <taxon>Betaproteobacteria</taxon>
        <taxon>Burkholderiales</taxon>
        <taxon>Oxalobacteraceae</taxon>
        <taxon>Telluria group</taxon>
        <taxon>Massilia</taxon>
    </lineage>
</organism>
<keyword evidence="4 11" id="KW-1134">Transmembrane beta strand</keyword>